<sequence length="195" mass="22081">MDQPPEDPDLNESKKQDEKNAKKRLQRLGKPNRGSNLRQQSNLSFFKPKASPHSKTHKQNSSSCRQMASNHLLASSSQQRTEQDDFPPADVEAAGHPAAAPLEGLDSFQNVTNPTETTVDVDEMRSKIMENVMIDIQKAADIQNDAFTKAVEKERALRKERLKGKEWQSRNEALRGAWTSEIRTIFVNAKLKRRS</sequence>
<feature type="compositionally biased region" description="Polar residues" evidence="1">
    <location>
        <begin position="59"/>
        <end position="80"/>
    </location>
</feature>
<proteinExistence type="predicted"/>
<accession>A0ABR0ARN0</accession>
<feature type="region of interest" description="Disordered" evidence="1">
    <location>
        <begin position="1"/>
        <end position="104"/>
    </location>
</feature>
<evidence type="ECO:0000313" key="2">
    <source>
        <dbReference type="EMBL" id="KAK4027768.1"/>
    </source>
</evidence>
<dbReference type="EMBL" id="JAOYFB010000038">
    <property type="protein sequence ID" value="KAK4027768.1"/>
    <property type="molecule type" value="Genomic_DNA"/>
</dbReference>
<feature type="compositionally biased region" description="Acidic residues" evidence="1">
    <location>
        <begin position="1"/>
        <end position="10"/>
    </location>
</feature>
<evidence type="ECO:0000256" key="1">
    <source>
        <dbReference type="SAM" id="MobiDB-lite"/>
    </source>
</evidence>
<evidence type="ECO:0000313" key="3">
    <source>
        <dbReference type="Proteomes" id="UP001234178"/>
    </source>
</evidence>
<keyword evidence="3" id="KW-1185">Reference proteome</keyword>
<feature type="compositionally biased region" description="Basic and acidic residues" evidence="1">
    <location>
        <begin position="11"/>
        <end position="20"/>
    </location>
</feature>
<comment type="caution">
    <text evidence="2">The sequence shown here is derived from an EMBL/GenBank/DDBJ whole genome shotgun (WGS) entry which is preliminary data.</text>
</comment>
<feature type="compositionally biased region" description="Polar residues" evidence="1">
    <location>
        <begin position="33"/>
        <end position="44"/>
    </location>
</feature>
<dbReference type="Proteomes" id="UP001234178">
    <property type="component" value="Unassembled WGS sequence"/>
</dbReference>
<name>A0ABR0ARN0_9CRUS</name>
<gene>
    <name evidence="2" type="ORF">OUZ56_016815</name>
</gene>
<organism evidence="2 3">
    <name type="scientific">Daphnia magna</name>
    <dbReference type="NCBI Taxonomy" id="35525"/>
    <lineage>
        <taxon>Eukaryota</taxon>
        <taxon>Metazoa</taxon>
        <taxon>Ecdysozoa</taxon>
        <taxon>Arthropoda</taxon>
        <taxon>Crustacea</taxon>
        <taxon>Branchiopoda</taxon>
        <taxon>Diplostraca</taxon>
        <taxon>Cladocera</taxon>
        <taxon>Anomopoda</taxon>
        <taxon>Daphniidae</taxon>
        <taxon>Daphnia</taxon>
    </lineage>
</organism>
<protein>
    <submittedName>
        <fullName evidence="2">Uncharacterized protein</fullName>
    </submittedName>
</protein>
<reference evidence="2 3" key="1">
    <citation type="journal article" date="2023" name="Nucleic Acids Res.">
        <title>The hologenome of Daphnia magna reveals possible DNA methylation and microbiome-mediated evolution of the host genome.</title>
        <authorList>
            <person name="Chaturvedi A."/>
            <person name="Li X."/>
            <person name="Dhandapani V."/>
            <person name="Marshall H."/>
            <person name="Kissane S."/>
            <person name="Cuenca-Cambronero M."/>
            <person name="Asole G."/>
            <person name="Calvet F."/>
            <person name="Ruiz-Romero M."/>
            <person name="Marangio P."/>
            <person name="Guigo R."/>
            <person name="Rago D."/>
            <person name="Mirbahai L."/>
            <person name="Eastwood N."/>
            <person name="Colbourne J.K."/>
            <person name="Zhou J."/>
            <person name="Mallon E."/>
            <person name="Orsini L."/>
        </authorList>
    </citation>
    <scope>NUCLEOTIDE SEQUENCE [LARGE SCALE GENOMIC DNA]</scope>
    <source>
        <strain evidence="2">LRV0_1</strain>
    </source>
</reference>